<dbReference type="Proteomes" id="UP000184073">
    <property type="component" value="Unassembled WGS sequence"/>
</dbReference>
<feature type="region of interest" description="Disordered" evidence="8">
    <location>
        <begin position="239"/>
        <end position="285"/>
    </location>
</feature>
<evidence type="ECO:0000256" key="8">
    <source>
        <dbReference type="SAM" id="MobiDB-lite"/>
    </source>
</evidence>
<evidence type="ECO:0000256" key="3">
    <source>
        <dbReference type="ARBA" id="ARBA00022771"/>
    </source>
</evidence>
<dbReference type="PROSITE" id="PS00028">
    <property type="entry name" value="ZINC_FINGER_C2H2_1"/>
    <property type="match status" value="1"/>
</dbReference>
<dbReference type="GO" id="GO:0008270">
    <property type="term" value="F:zinc ion binding"/>
    <property type="evidence" value="ECO:0007669"/>
    <property type="project" value="UniProtKB-KW"/>
</dbReference>
<dbReference type="OrthoDB" id="8117402at2759"/>
<sequence>MSSPPTPKTSFTPPSFAKLPSDEPPGRIPCTFASCKFFFQNTAAMKRHKSTSPDHEYCEKCDLDCETEDQLLIHKIKSNKHIVCPVCGIEFGSEGGRDRHIRLNHRTAQTLTCPGCNETFRSAAGMVRHVENGDCTAISQKRLLLEQSKKLMRKEALEIAEACMAASMTPSIVDVDEDGDGGGVALPMTIGESNREAMANQPGGVAGSLIDEHWPGLPGTEETALDEIMGVMALKDAAKKTAKDSDKENERWKGKGREHSGASGAGSGSAGGSVSASSVGATSGSIGPPDMALVLRRIYKDFDAANFLDGFTGEYVCPCGRRCSTKKGFEKHVLAKSQGSRRMESFNSTSALVAHWESATLRCDIKDGNSYGQIMDEVSGGLVQIAGFNDDGTVKYEAGKLELQKKITVGVDLEKFGW</sequence>
<keyword evidence="3" id="KW-0863">Zinc-finger</keyword>
<dbReference type="GO" id="GO:0006357">
    <property type="term" value="P:regulation of transcription by RNA polymerase II"/>
    <property type="evidence" value="ECO:0007669"/>
    <property type="project" value="TreeGrafter"/>
</dbReference>
<dbReference type="InterPro" id="IPR051061">
    <property type="entry name" value="Zinc_finger_trans_reg"/>
</dbReference>
<gene>
    <name evidence="10" type="ORF">ASPVEDRAFT_80841</name>
</gene>
<keyword evidence="6" id="KW-0804">Transcription</keyword>
<evidence type="ECO:0000259" key="9">
    <source>
        <dbReference type="PROSITE" id="PS00028"/>
    </source>
</evidence>
<name>A0A1L9PCP2_ASPVE</name>
<feature type="domain" description="C2H2-type" evidence="9">
    <location>
        <begin position="84"/>
        <end position="105"/>
    </location>
</feature>
<protein>
    <recommendedName>
        <fullName evidence="9">C2H2-type domain-containing protein</fullName>
    </recommendedName>
</protein>
<keyword evidence="5" id="KW-0805">Transcription regulation</keyword>
<dbReference type="PANTHER" id="PTHR46179:SF13">
    <property type="entry name" value="C2H2-TYPE DOMAIN-CONTAINING PROTEIN"/>
    <property type="match status" value="1"/>
</dbReference>
<evidence type="ECO:0000313" key="10">
    <source>
        <dbReference type="EMBL" id="OJI99224.1"/>
    </source>
</evidence>
<keyword evidence="2" id="KW-0479">Metal-binding</keyword>
<dbReference type="Gene3D" id="3.30.160.60">
    <property type="entry name" value="Classic Zinc Finger"/>
    <property type="match status" value="1"/>
</dbReference>
<evidence type="ECO:0000256" key="2">
    <source>
        <dbReference type="ARBA" id="ARBA00022723"/>
    </source>
</evidence>
<dbReference type="InterPro" id="IPR013087">
    <property type="entry name" value="Znf_C2H2_type"/>
</dbReference>
<evidence type="ECO:0000256" key="6">
    <source>
        <dbReference type="ARBA" id="ARBA00023163"/>
    </source>
</evidence>
<keyword evidence="7" id="KW-0539">Nucleus</keyword>
<keyword evidence="11" id="KW-1185">Reference proteome</keyword>
<dbReference type="GeneID" id="63732446"/>
<dbReference type="PANTHER" id="PTHR46179">
    <property type="entry name" value="ZINC FINGER PROTEIN"/>
    <property type="match status" value="1"/>
</dbReference>
<dbReference type="AlphaFoldDB" id="A0A1L9PCP2"/>
<evidence type="ECO:0000256" key="1">
    <source>
        <dbReference type="ARBA" id="ARBA00004123"/>
    </source>
</evidence>
<dbReference type="STRING" id="1036611.A0A1L9PCP2"/>
<proteinExistence type="predicted"/>
<dbReference type="VEuPathDB" id="FungiDB:ASPVEDRAFT_80841"/>
<evidence type="ECO:0000256" key="5">
    <source>
        <dbReference type="ARBA" id="ARBA00023015"/>
    </source>
</evidence>
<comment type="subcellular location">
    <subcellularLocation>
        <location evidence="1">Nucleus</location>
    </subcellularLocation>
</comment>
<evidence type="ECO:0000256" key="7">
    <source>
        <dbReference type="ARBA" id="ARBA00023242"/>
    </source>
</evidence>
<dbReference type="SMART" id="SM00355">
    <property type="entry name" value="ZnF_C2H2"/>
    <property type="match status" value="4"/>
</dbReference>
<accession>A0A1L9PCP2</accession>
<dbReference type="RefSeq" id="XP_040664987.1">
    <property type="nucleotide sequence ID" value="XM_040816935.1"/>
</dbReference>
<evidence type="ECO:0000313" key="11">
    <source>
        <dbReference type="Proteomes" id="UP000184073"/>
    </source>
</evidence>
<dbReference type="Pfam" id="PF24666">
    <property type="entry name" value="zf-C2H2_fungi_2"/>
    <property type="match status" value="1"/>
</dbReference>
<feature type="compositionally biased region" description="Low complexity" evidence="8">
    <location>
        <begin position="272"/>
        <end position="285"/>
    </location>
</feature>
<organism evidence="10 11">
    <name type="scientific">Aspergillus versicolor CBS 583.65</name>
    <dbReference type="NCBI Taxonomy" id="1036611"/>
    <lineage>
        <taxon>Eukaryota</taxon>
        <taxon>Fungi</taxon>
        <taxon>Dikarya</taxon>
        <taxon>Ascomycota</taxon>
        <taxon>Pezizomycotina</taxon>
        <taxon>Eurotiomycetes</taxon>
        <taxon>Eurotiomycetidae</taxon>
        <taxon>Eurotiales</taxon>
        <taxon>Aspergillaceae</taxon>
        <taxon>Aspergillus</taxon>
        <taxon>Aspergillus subgen. Nidulantes</taxon>
    </lineage>
</organism>
<keyword evidence="4" id="KW-0862">Zinc</keyword>
<reference evidence="11" key="1">
    <citation type="journal article" date="2017" name="Genome Biol.">
        <title>Comparative genomics reveals high biological diversity and specific adaptations in the industrially and medically important fungal genus Aspergillus.</title>
        <authorList>
            <person name="de Vries R.P."/>
            <person name="Riley R."/>
            <person name="Wiebenga A."/>
            <person name="Aguilar-Osorio G."/>
            <person name="Amillis S."/>
            <person name="Uchima C.A."/>
            <person name="Anderluh G."/>
            <person name="Asadollahi M."/>
            <person name="Askin M."/>
            <person name="Barry K."/>
            <person name="Battaglia E."/>
            <person name="Bayram O."/>
            <person name="Benocci T."/>
            <person name="Braus-Stromeyer S.A."/>
            <person name="Caldana C."/>
            <person name="Canovas D."/>
            <person name="Cerqueira G.C."/>
            <person name="Chen F."/>
            <person name="Chen W."/>
            <person name="Choi C."/>
            <person name="Clum A."/>
            <person name="Dos Santos R.A."/>
            <person name="Damasio A.R."/>
            <person name="Diallinas G."/>
            <person name="Emri T."/>
            <person name="Fekete E."/>
            <person name="Flipphi M."/>
            <person name="Freyberg S."/>
            <person name="Gallo A."/>
            <person name="Gournas C."/>
            <person name="Habgood R."/>
            <person name="Hainaut M."/>
            <person name="Harispe M.L."/>
            <person name="Henrissat B."/>
            <person name="Hilden K.S."/>
            <person name="Hope R."/>
            <person name="Hossain A."/>
            <person name="Karabika E."/>
            <person name="Karaffa L."/>
            <person name="Karanyi Z."/>
            <person name="Krasevec N."/>
            <person name="Kuo A."/>
            <person name="Kusch H."/>
            <person name="LaButti K."/>
            <person name="Lagendijk E.L."/>
            <person name="Lapidus A."/>
            <person name="Levasseur A."/>
            <person name="Lindquist E."/>
            <person name="Lipzen A."/>
            <person name="Logrieco A.F."/>
            <person name="MacCabe A."/>
            <person name="Maekelae M.R."/>
            <person name="Malavazi I."/>
            <person name="Melin P."/>
            <person name="Meyer V."/>
            <person name="Mielnichuk N."/>
            <person name="Miskei M."/>
            <person name="Molnar A.P."/>
            <person name="Mule G."/>
            <person name="Ngan C.Y."/>
            <person name="Orejas M."/>
            <person name="Orosz E."/>
            <person name="Ouedraogo J.P."/>
            <person name="Overkamp K.M."/>
            <person name="Park H.-S."/>
            <person name="Perrone G."/>
            <person name="Piumi F."/>
            <person name="Punt P.J."/>
            <person name="Ram A.F."/>
            <person name="Ramon A."/>
            <person name="Rauscher S."/>
            <person name="Record E."/>
            <person name="Riano-Pachon D.M."/>
            <person name="Robert V."/>
            <person name="Roehrig J."/>
            <person name="Ruller R."/>
            <person name="Salamov A."/>
            <person name="Salih N.S."/>
            <person name="Samson R.A."/>
            <person name="Sandor E."/>
            <person name="Sanguinetti M."/>
            <person name="Schuetze T."/>
            <person name="Sepcic K."/>
            <person name="Shelest E."/>
            <person name="Sherlock G."/>
            <person name="Sophianopoulou V."/>
            <person name="Squina F.M."/>
            <person name="Sun H."/>
            <person name="Susca A."/>
            <person name="Todd R.B."/>
            <person name="Tsang A."/>
            <person name="Unkles S.E."/>
            <person name="van de Wiele N."/>
            <person name="van Rossen-Uffink D."/>
            <person name="Oliveira J.V."/>
            <person name="Vesth T.C."/>
            <person name="Visser J."/>
            <person name="Yu J.-H."/>
            <person name="Zhou M."/>
            <person name="Andersen M.R."/>
            <person name="Archer D.B."/>
            <person name="Baker S.E."/>
            <person name="Benoit I."/>
            <person name="Brakhage A.A."/>
            <person name="Braus G.H."/>
            <person name="Fischer R."/>
            <person name="Frisvad J.C."/>
            <person name="Goldman G.H."/>
            <person name="Houbraken J."/>
            <person name="Oakley B."/>
            <person name="Pocsi I."/>
            <person name="Scazzocchio C."/>
            <person name="Seiboth B."/>
            <person name="vanKuyk P.A."/>
            <person name="Wortman J."/>
            <person name="Dyer P.S."/>
            <person name="Grigoriev I.V."/>
        </authorList>
    </citation>
    <scope>NUCLEOTIDE SEQUENCE [LARGE SCALE GENOMIC DNA]</scope>
    <source>
        <strain evidence="11">CBS 583.65</strain>
    </source>
</reference>
<dbReference type="GO" id="GO:0005634">
    <property type="term" value="C:nucleus"/>
    <property type="evidence" value="ECO:0007669"/>
    <property type="project" value="UniProtKB-SubCell"/>
</dbReference>
<feature type="region of interest" description="Disordered" evidence="8">
    <location>
        <begin position="1"/>
        <end position="21"/>
    </location>
</feature>
<evidence type="ECO:0000256" key="4">
    <source>
        <dbReference type="ARBA" id="ARBA00022833"/>
    </source>
</evidence>
<feature type="compositionally biased region" description="Basic and acidic residues" evidence="8">
    <location>
        <begin position="239"/>
        <end position="260"/>
    </location>
</feature>
<dbReference type="EMBL" id="KV878126">
    <property type="protein sequence ID" value="OJI99224.1"/>
    <property type="molecule type" value="Genomic_DNA"/>
</dbReference>